<evidence type="ECO:0000313" key="2">
    <source>
        <dbReference type="Proteomes" id="UP000681967"/>
    </source>
</evidence>
<reference evidence="1" key="1">
    <citation type="submission" date="2021-02" db="EMBL/GenBank/DDBJ databases">
        <authorList>
            <person name="Nowell W R."/>
        </authorList>
    </citation>
    <scope>NUCLEOTIDE SEQUENCE</scope>
</reference>
<comment type="caution">
    <text evidence="1">The sequence shown here is derived from an EMBL/GenBank/DDBJ whole genome shotgun (WGS) entry which is preliminary data.</text>
</comment>
<feature type="non-terminal residue" evidence="1">
    <location>
        <position position="1"/>
    </location>
</feature>
<protein>
    <submittedName>
        <fullName evidence="1">Uncharacterized protein</fullName>
    </submittedName>
</protein>
<sequence length="69" mass="7775">VGMIAMLHDNAQLTMIDSAGMALATGFKDRITYTKKIISYLRSPYSTCVDKIPPMMQVMFDNYQSTEYG</sequence>
<dbReference type="Proteomes" id="UP000681967">
    <property type="component" value="Unassembled WGS sequence"/>
</dbReference>
<proteinExistence type="predicted"/>
<gene>
    <name evidence="1" type="ORF">BYL167_LOCUS33506</name>
</gene>
<name>A0A8S2WKV4_9BILA</name>
<organism evidence="1 2">
    <name type="scientific">Rotaria magnacalcarata</name>
    <dbReference type="NCBI Taxonomy" id="392030"/>
    <lineage>
        <taxon>Eukaryota</taxon>
        <taxon>Metazoa</taxon>
        <taxon>Spiralia</taxon>
        <taxon>Gnathifera</taxon>
        <taxon>Rotifera</taxon>
        <taxon>Eurotatoria</taxon>
        <taxon>Bdelloidea</taxon>
        <taxon>Philodinida</taxon>
        <taxon>Philodinidae</taxon>
        <taxon>Rotaria</taxon>
    </lineage>
</organism>
<accession>A0A8S2WKV4</accession>
<dbReference type="EMBL" id="CAJOBH010065255">
    <property type="protein sequence ID" value="CAF4445168.1"/>
    <property type="molecule type" value="Genomic_DNA"/>
</dbReference>
<dbReference type="AlphaFoldDB" id="A0A8S2WKV4"/>
<feature type="non-terminal residue" evidence="1">
    <location>
        <position position="69"/>
    </location>
</feature>
<evidence type="ECO:0000313" key="1">
    <source>
        <dbReference type="EMBL" id="CAF4445168.1"/>
    </source>
</evidence>